<proteinExistence type="predicted"/>
<accession>A0AAN9Q3Q6</accession>
<keyword evidence="2" id="KW-1185">Reference proteome</keyword>
<name>A0AAN9Q3Q6_CLITE</name>
<evidence type="ECO:0000313" key="2">
    <source>
        <dbReference type="Proteomes" id="UP001359559"/>
    </source>
</evidence>
<sequence>MRKEEQRQWQNVQRRYEEGKDFENGHFEKIIWHRDSNDFTQKIMIQTPSRYFNSKGFYCYVYPDDDSIVVQSIQFTIAKRRNGHNAECRLEGRGVIEVKQRKRKGKKGGGKKEG</sequence>
<dbReference type="EMBL" id="JAYKXN010000001">
    <property type="protein sequence ID" value="KAK7317688.1"/>
    <property type="molecule type" value="Genomic_DNA"/>
</dbReference>
<protein>
    <submittedName>
        <fullName evidence="1">Uncharacterized protein</fullName>
    </submittedName>
</protein>
<dbReference type="AlphaFoldDB" id="A0AAN9Q3Q6"/>
<comment type="caution">
    <text evidence="1">The sequence shown here is derived from an EMBL/GenBank/DDBJ whole genome shotgun (WGS) entry which is preliminary data.</text>
</comment>
<organism evidence="1 2">
    <name type="scientific">Clitoria ternatea</name>
    <name type="common">Butterfly pea</name>
    <dbReference type="NCBI Taxonomy" id="43366"/>
    <lineage>
        <taxon>Eukaryota</taxon>
        <taxon>Viridiplantae</taxon>
        <taxon>Streptophyta</taxon>
        <taxon>Embryophyta</taxon>
        <taxon>Tracheophyta</taxon>
        <taxon>Spermatophyta</taxon>
        <taxon>Magnoliopsida</taxon>
        <taxon>eudicotyledons</taxon>
        <taxon>Gunneridae</taxon>
        <taxon>Pentapetalae</taxon>
        <taxon>rosids</taxon>
        <taxon>fabids</taxon>
        <taxon>Fabales</taxon>
        <taxon>Fabaceae</taxon>
        <taxon>Papilionoideae</taxon>
        <taxon>50 kb inversion clade</taxon>
        <taxon>NPAAA clade</taxon>
        <taxon>indigoferoid/millettioid clade</taxon>
        <taxon>Phaseoleae</taxon>
        <taxon>Clitoria</taxon>
    </lineage>
</organism>
<dbReference type="Proteomes" id="UP001359559">
    <property type="component" value="Unassembled WGS sequence"/>
</dbReference>
<evidence type="ECO:0000313" key="1">
    <source>
        <dbReference type="EMBL" id="KAK7317688.1"/>
    </source>
</evidence>
<reference evidence="1 2" key="1">
    <citation type="submission" date="2024-01" db="EMBL/GenBank/DDBJ databases">
        <title>The genomes of 5 underutilized Papilionoideae crops provide insights into root nodulation and disease resistance.</title>
        <authorList>
            <person name="Yuan L."/>
        </authorList>
    </citation>
    <scope>NUCLEOTIDE SEQUENCE [LARGE SCALE GENOMIC DNA]</scope>
    <source>
        <strain evidence="1">LY-2023</strain>
        <tissue evidence="1">Leaf</tissue>
    </source>
</reference>
<gene>
    <name evidence="1" type="ORF">RJT34_02122</name>
</gene>